<dbReference type="eggNOG" id="ENOG503484N">
    <property type="taxonomic scope" value="Bacteria"/>
</dbReference>
<dbReference type="Proteomes" id="UP000000238">
    <property type="component" value="Chromosome"/>
</dbReference>
<protein>
    <submittedName>
        <fullName evidence="1">Uncharacterized protein</fullName>
    </submittedName>
</protein>
<gene>
    <name evidence="1" type="ordered locus">HCH_06369</name>
</gene>
<organism evidence="1 2">
    <name type="scientific">Hahella chejuensis (strain KCTC 2396)</name>
    <dbReference type="NCBI Taxonomy" id="349521"/>
    <lineage>
        <taxon>Bacteria</taxon>
        <taxon>Pseudomonadati</taxon>
        <taxon>Pseudomonadota</taxon>
        <taxon>Gammaproteobacteria</taxon>
        <taxon>Oceanospirillales</taxon>
        <taxon>Hahellaceae</taxon>
        <taxon>Hahella</taxon>
    </lineage>
</organism>
<dbReference type="OrthoDB" id="6951428at2"/>
<dbReference type="AlphaFoldDB" id="Q2S8L0"/>
<dbReference type="KEGG" id="hch:HCH_06369"/>
<sequence length="194" mass="22544">MFAFQDCITSIKYLAKISDYEGTHCQKIDKCCQEYGFNHYNDLRSGLPELPTDRFANISLTLMRKYCAAVKPNLDTAYYEFHATPGPKIAKIAFYSYWIGWDKKGREVREPLALDGKESVDGLRELLKRPVYVVENSQQLTAWLCNWYGVALVSEELAHDSFREKFDRQRLVDENVNMALVRAQRENYDDNMAT</sequence>
<dbReference type="HOGENOM" id="CLU_1400769_0_0_6"/>
<dbReference type="RefSeq" id="WP_011400068.1">
    <property type="nucleotide sequence ID" value="NC_007645.1"/>
</dbReference>
<reference evidence="1 2" key="1">
    <citation type="journal article" date="2005" name="Nucleic Acids Res.">
        <title>Genomic blueprint of Hahella chejuensis, a marine microbe producing an algicidal agent.</title>
        <authorList>
            <person name="Jeong H."/>
            <person name="Yim J.H."/>
            <person name="Lee C."/>
            <person name="Choi S.-H."/>
            <person name="Park Y.K."/>
            <person name="Yoon S.H."/>
            <person name="Hur C.-G."/>
            <person name="Kang H.-Y."/>
            <person name="Kim D."/>
            <person name="Lee H.H."/>
            <person name="Park K.H."/>
            <person name="Park S.-H."/>
            <person name="Park H.-S."/>
            <person name="Lee H.K."/>
            <person name="Oh T.K."/>
            <person name="Kim J.F."/>
        </authorList>
    </citation>
    <scope>NUCLEOTIDE SEQUENCE [LARGE SCALE GENOMIC DNA]</scope>
    <source>
        <strain evidence="1 2">KCTC 2396</strain>
    </source>
</reference>
<keyword evidence="2" id="KW-1185">Reference proteome</keyword>
<evidence type="ECO:0000313" key="1">
    <source>
        <dbReference type="EMBL" id="ABC33014.1"/>
    </source>
</evidence>
<dbReference type="EMBL" id="CP000155">
    <property type="protein sequence ID" value="ABC33014.1"/>
    <property type="molecule type" value="Genomic_DNA"/>
</dbReference>
<accession>Q2S8L0</accession>
<name>Q2S8L0_HAHCH</name>
<proteinExistence type="predicted"/>
<evidence type="ECO:0000313" key="2">
    <source>
        <dbReference type="Proteomes" id="UP000000238"/>
    </source>
</evidence>